<dbReference type="InterPro" id="IPR020846">
    <property type="entry name" value="MFS_dom"/>
</dbReference>
<evidence type="ECO:0000256" key="6">
    <source>
        <dbReference type="SAM" id="Phobius"/>
    </source>
</evidence>
<feature type="transmembrane region" description="Helical" evidence="6">
    <location>
        <begin position="94"/>
        <end position="112"/>
    </location>
</feature>
<feature type="transmembrane region" description="Helical" evidence="6">
    <location>
        <begin position="360"/>
        <end position="384"/>
    </location>
</feature>
<gene>
    <name evidence="8" type="ORF">ACFSHS_15970</name>
</gene>
<accession>A0ABW4XEH6</accession>
<dbReference type="Proteomes" id="UP001597402">
    <property type="component" value="Unassembled WGS sequence"/>
</dbReference>
<feature type="transmembrane region" description="Helical" evidence="6">
    <location>
        <begin position="212"/>
        <end position="233"/>
    </location>
</feature>
<dbReference type="Gene3D" id="1.20.1720.10">
    <property type="entry name" value="Multidrug resistance protein D"/>
    <property type="match status" value="1"/>
</dbReference>
<dbReference type="InterPro" id="IPR011701">
    <property type="entry name" value="MFS"/>
</dbReference>
<feature type="transmembrane region" description="Helical" evidence="6">
    <location>
        <begin position="293"/>
        <end position="313"/>
    </location>
</feature>
<dbReference type="EMBL" id="JBHUHP010000016">
    <property type="protein sequence ID" value="MFD2093070.1"/>
    <property type="molecule type" value="Genomic_DNA"/>
</dbReference>
<evidence type="ECO:0000256" key="3">
    <source>
        <dbReference type="ARBA" id="ARBA00022692"/>
    </source>
</evidence>
<keyword evidence="5 6" id="KW-0472">Membrane</keyword>
<evidence type="ECO:0000256" key="5">
    <source>
        <dbReference type="ARBA" id="ARBA00023136"/>
    </source>
</evidence>
<reference evidence="9" key="1">
    <citation type="journal article" date="2019" name="Int. J. Syst. Evol. Microbiol.">
        <title>The Global Catalogue of Microorganisms (GCM) 10K type strain sequencing project: providing services to taxonomists for standard genome sequencing and annotation.</title>
        <authorList>
            <consortium name="The Broad Institute Genomics Platform"/>
            <consortium name="The Broad Institute Genome Sequencing Center for Infectious Disease"/>
            <person name="Wu L."/>
            <person name="Ma J."/>
        </authorList>
    </citation>
    <scope>NUCLEOTIDE SEQUENCE [LARGE SCALE GENOMIC DNA]</scope>
    <source>
        <strain evidence="9">JCM 3338</strain>
    </source>
</reference>
<evidence type="ECO:0000256" key="4">
    <source>
        <dbReference type="ARBA" id="ARBA00022989"/>
    </source>
</evidence>
<proteinExistence type="predicted"/>
<keyword evidence="2" id="KW-0813">Transport</keyword>
<feature type="domain" description="Major facilitator superfamily (MFS) profile" evidence="7">
    <location>
        <begin position="25"/>
        <end position="577"/>
    </location>
</feature>
<feature type="transmembrane region" description="Helical" evidence="6">
    <location>
        <begin position="456"/>
        <end position="479"/>
    </location>
</feature>
<keyword evidence="9" id="KW-1185">Reference proteome</keyword>
<feature type="transmembrane region" description="Helical" evidence="6">
    <location>
        <begin position="64"/>
        <end position="82"/>
    </location>
</feature>
<comment type="subcellular location">
    <subcellularLocation>
        <location evidence="1">Cell inner membrane</location>
        <topology evidence="1">Multi-pass membrane protein</topology>
    </subcellularLocation>
</comment>
<dbReference type="Gene3D" id="1.20.1250.20">
    <property type="entry name" value="MFS general substrate transporter like domains"/>
    <property type="match status" value="1"/>
</dbReference>
<dbReference type="Pfam" id="PF07690">
    <property type="entry name" value="MFS_1"/>
    <property type="match status" value="1"/>
</dbReference>
<evidence type="ECO:0000313" key="8">
    <source>
        <dbReference type="EMBL" id="MFD2093070.1"/>
    </source>
</evidence>
<feature type="transmembrane region" description="Helical" evidence="6">
    <location>
        <begin position="319"/>
        <end position="339"/>
    </location>
</feature>
<feature type="transmembrane region" description="Helical" evidence="6">
    <location>
        <begin position="396"/>
        <end position="418"/>
    </location>
</feature>
<feature type="transmembrane region" description="Helical" evidence="6">
    <location>
        <begin position="182"/>
        <end position="200"/>
    </location>
</feature>
<feature type="transmembrane region" description="Helical" evidence="6">
    <location>
        <begin position="253"/>
        <end position="281"/>
    </location>
</feature>
<feature type="transmembrane region" description="Helical" evidence="6">
    <location>
        <begin position="124"/>
        <end position="141"/>
    </location>
</feature>
<sequence length="583" mass="58039">MSRSPHRPPAERGPAADRPGPGLPVVVLATLAVLVTAADTYVVVLALPDILTGVGVGLDELQRATPIVGGFLLGYTATLPLLGRLADLRGRAPVLVGCLLLFALGSLLTATADTLGPAVLGRGLQGIGAGGLVPATLALVADRWPPERRALPLGVVGAVQEAGAVLGPLAGAAVLAVADWRAIFWLNLLLGLALAGGAAVTGRVRRPDPVGLALAAVVLLAVGLQLAAPRALAEDVTLGLAYVPLVEAVEWTTPLVLAGLVAGIGLVLRGLAVPAGAVLPVRGLRRLAAEVDVVGSALVVVTLGSLVWAFAAADPATQIVAHGPVLLPLAAVATATFLWHERRTPAPVLPLAALRPVGAWGALLVNVLVGAALVAALVDIPLFARNTTTPGDQLGAALVLLRLLVAVPVGAVAGGWLCRRVPARFVAAGGMALTAVAFVLMTGWDAGSLDGAASTVVLLAAGLGFGLAIAPVNAVLLAVTRSDVHGSASALAVVARTVGMLAGLSLLTAVALRRFTAEVGAIGTPLELCPETPADCAAYDAATSAAVLTQLHTVFAGAAVAAGLAAVAALVLLRDGGSTPLRP</sequence>
<dbReference type="SUPFAM" id="SSF103473">
    <property type="entry name" value="MFS general substrate transporter"/>
    <property type="match status" value="1"/>
</dbReference>
<protein>
    <submittedName>
        <fullName evidence="8">MFS transporter</fullName>
    </submittedName>
</protein>
<feature type="transmembrane region" description="Helical" evidence="6">
    <location>
        <begin position="21"/>
        <end position="44"/>
    </location>
</feature>
<evidence type="ECO:0000256" key="2">
    <source>
        <dbReference type="ARBA" id="ARBA00022448"/>
    </source>
</evidence>
<name>A0ABW4XEH6_9ACTN</name>
<dbReference type="PROSITE" id="PS50850">
    <property type="entry name" value="MFS"/>
    <property type="match status" value="1"/>
</dbReference>
<dbReference type="PANTHER" id="PTHR23501">
    <property type="entry name" value="MAJOR FACILITATOR SUPERFAMILY"/>
    <property type="match status" value="1"/>
</dbReference>
<feature type="transmembrane region" description="Helical" evidence="6">
    <location>
        <begin position="425"/>
        <end position="444"/>
    </location>
</feature>
<evidence type="ECO:0000313" key="9">
    <source>
        <dbReference type="Proteomes" id="UP001597402"/>
    </source>
</evidence>
<comment type="caution">
    <text evidence="8">The sequence shown here is derived from an EMBL/GenBank/DDBJ whole genome shotgun (WGS) entry which is preliminary data.</text>
</comment>
<keyword evidence="4 6" id="KW-1133">Transmembrane helix</keyword>
<evidence type="ECO:0000256" key="1">
    <source>
        <dbReference type="ARBA" id="ARBA00004429"/>
    </source>
</evidence>
<feature type="transmembrane region" description="Helical" evidence="6">
    <location>
        <begin position="554"/>
        <end position="573"/>
    </location>
</feature>
<feature type="transmembrane region" description="Helical" evidence="6">
    <location>
        <begin position="491"/>
        <end position="512"/>
    </location>
</feature>
<organism evidence="8 9">
    <name type="scientific">Blastococcus deserti</name>
    <dbReference type="NCBI Taxonomy" id="2259033"/>
    <lineage>
        <taxon>Bacteria</taxon>
        <taxon>Bacillati</taxon>
        <taxon>Actinomycetota</taxon>
        <taxon>Actinomycetes</taxon>
        <taxon>Geodermatophilales</taxon>
        <taxon>Geodermatophilaceae</taxon>
        <taxon>Blastococcus</taxon>
    </lineage>
</organism>
<evidence type="ECO:0000259" key="7">
    <source>
        <dbReference type="PROSITE" id="PS50850"/>
    </source>
</evidence>
<dbReference type="RefSeq" id="WP_376878193.1">
    <property type="nucleotide sequence ID" value="NZ_JBHUHP010000016.1"/>
</dbReference>
<dbReference type="InterPro" id="IPR036259">
    <property type="entry name" value="MFS_trans_sf"/>
</dbReference>
<feature type="transmembrane region" description="Helical" evidence="6">
    <location>
        <begin position="153"/>
        <end position="176"/>
    </location>
</feature>
<dbReference type="PANTHER" id="PTHR23501:SF191">
    <property type="entry name" value="VACUOLAR BASIC AMINO ACID TRANSPORTER 4"/>
    <property type="match status" value="1"/>
</dbReference>
<keyword evidence="3 6" id="KW-0812">Transmembrane</keyword>